<keyword evidence="3" id="KW-1185">Reference proteome</keyword>
<dbReference type="EMBL" id="AQHF01000026">
    <property type="protein sequence ID" value="MBE0347316.1"/>
    <property type="molecule type" value="Genomic_DNA"/>
</dbReference>
<proteinExistence type="predicted"/>
<dbReference type="Pfam" id="PF14393">
    <property type="entry name" value="DUF4422"/>
    <property type="match status" value="1"/>
</dbReference>
<comment type="caution">
    <text evidence="2">The sequence shown here is derived from an EMBL/GenBank/DDBJ whole genome shotgun (WGS) entry which is preliminary data.</text>
</comment>
<gene>
    <name evidence="2" type="ORF">PPEP_a1741</name>
</gene>
<evidence type="ECO:0000313" key="2">
    <source>
        <dbReference type="EMBL" id="MBE0347316.1"/>
    </source>
</evidence>
<name>A0A8I0MWW3_9GAMM</name>
<dbReference type="AlphaFoldDB" id="A0A8I0MWW3"/>
<dbReference type="RefSeq" id="WP_147390205.1">
    <property type="nucleotide sequence ID" value="NZ_AQHF01000026.1"/>
</dbReference>
<evidence type="ECO:0000259" key="1">
    <source>
        <dbReference type="Pfam" id="PF14393"/>
    </source>
</evidence>
<accession>A0A8I0MWW3</accession>
<dbReference type="InterPro" id="IPR025536">
    <property type="entry name" value="DUF4422"/>
</dbReference>
<evidence type="ECO:0000313" key="3">
    <source>
        <dbReference type="Proteomes" id="UP000660708"/>
    </source>
</evidence>
<sequence length="81" mass="9361">MIVVATHKEFNTSILNDIYVPFRVGAVNKNSDFGYCRDDVGHNISIKNPNFCELTALYAAYKNNADDFEYLGLVHYRRFFC</sequence>
<reference evidence="2 3" key="1">
    <citation type="submission" date="2015-06" db="EMBL/GenBank/DDBJ databases">
        <title>Genome sequence of Pseudoalteromonas peptidolytica.</title>
        <authorList>
            <person name="Xie B.-B."/>
            <person name="Rong J.-C."/>
            <person name="Qin Q.-L."/>
            <person name="Zhang Y.-Z."/>
        </authorList>
    </citation>
    <scope>NUCLEOTIDE SEQUENCE [LARGE SCALE GENOMIC DNA]</scope>
    <source>
        <strain evidence="2 3">F12-50-A1</strain>
    </source>
</reference>
<dbReference type="Proteomes" id="UP000660708">
    <property type="component" value="Unassembled WGS sequence"/>
</dbReference>
<organism evidence="2 3">
    <name type="scientific">Pseudoalteromonas peptidolytica F12-50-A1</name>
    <dbReference type="NCBI Taxonomy" id="1315280"/>
    <lineage>
        <taxon>Bacteria</taxon>
        <taxon>Pseudomonadati</taxon>
        <taxon>Pseudomonadota</taxon>
        <taxon>Gammaproteobacteria</taxon>
        <taxon>Alteromonadales</taxon>
        <taxon>Pseudoalteromonadaceae</taxon>
        <taxon>Pseudoalteromonas</taxon>
    </lineage>
</organism>
<protein>
    <recommendedName>
        <fullName evidence="1">DUF4422 domain-containing protein</fullName>
    </recommendedName>
</protein>
<feature type="domain" description="DUF4422" evidence="1">
    <location>
        <begin position="2"/>
        <end position="80"/>
    </location>
</feature>